<reference evidence="1 2" key="1">
    <citation type="journal article" date="2003" name="Proc. Natl. Acad. Sci. U.S.A.">
        <title>Complete genome sequence of the marine planctomycete Pirellula sp. strain 1.</title>
        <authorList>
            <person name="Gloeckner F.O."/>
            <person name="Kube M."/>
            <person name="Bauer M."/>
            <person name="Teeling H."/>
            <person name="Lombardot T."/>
            <person name="Ludwig W."/>
            <person name="Gade D."/>
            <person name="Beck A."/>
            <person name="Borzym K."/>
            <person name="Heitmann K."/>
            <person name="Rabus R."/>
            <person name="Schlesner H."/>
            <person name="Amann R."/>
            <person name="Reinhardt R."/>
        </authorList>
    </citation>
    <scope>NUCLEOTIDE SEQUENCE [LARGE SCALE GENOMIC DNA]</scope>
    <source>
        <strain evidence="2">DSM 10527 / NCIMB 13988 / SH1</strain>
    </source>
</reference>
<proteinExistence type="predicted"/>
<dbReference type="AlphaFoldDB" id="Q7UPI4"/>
<keyword evidence="2" id="KW-1185">Reference proteome</keyword>
<dbReference type="Proteomes" id="UP000001025">
    <property type="component" value="Chromosome"/>
</dbReference>
<dbReference type="KEGG" id="rba:RB6916"/>
<name>Q7UPI4_RHOBA</name>
<evidence type="ECO:0000313" key="1">
    <source>
        <dbReference type="EMBL" id="CAD75078.1"/>
    </source>
</evidence>
<accession>Q7UPI4</accession>
<gene>
    <name evidence="1" type="ordered locus">RB6916</name>
</gene>
<organism evidence="1 2">
    <name type="scientific">Rhodopirellula baltica (strain DSM 10527 / NCIMB 13988 / SH1)</name>
    <dbReference type="NCBI Taxonomy" id="243090"/>
    <lineage>
        <taxon>Bacteria</taxon>
        <taxon>Pseudomonadati</taxon>
        <taxon>Planctomycetota</taxon>
        <taxon>Planctomycetia</taxon>
        <taxon>Pirellulales</taxon>
        <taxon>Pirellulaceae</taxon>
        <taxon>Rhodopirellula</taxon>
    </lineage>
</organism>
<dbReference type="STRING" id="243090.RB6916"/>
<dbReference type="EMBL" id="BX294145">
    <property type="protein sequence ID" value="CAD75078.1"/>
    <property type="molecule type" value="Genomic_DNA"/>
</dbReference>
<protein>
    <submittedName>
        <fullName evidence="1">Uncharacterized protein</fullName>
    </submittedName>
</protein>
<dbReference type="HOGENOM" id="CLU_2809567_0_0_0"/>
<dbReference type="InParanoid" id="Q7UPI4"/>
<dbReference type="EnsemblBacteria" id="CAD75078">
    <property type="protein sequence ID" value="CAD75078"/>
    <property type="gene ID" value="RB6916"/>
</dbReference>
<sequence>MTASRRDAATWSSPMTPAHVLSVRETDVRGPNFRGSRGRNPCLTGPLGKGCKAHLRAFTRTSIQVEA</sequence>
<evidence type="ECO:0000313" key="2">
    <source>
        <dbReference type="Proteomes" id="UP000001025"/>
    </source>
</evidence>